<evidence type="ECO:0000313" key="1">
    <source>
        <dbReference type="EMBL" id="MBR7746897.1"/>
    </source>
</evidence>
<dbReference type="EMBL" id="JAGSPM010000005">
    <property type="protein sequence ID" value="MBR7746897.1"/>
    <property type="molecule type" value="Genomic_DNA"/>
</dbReference>
<dbReference type="GO" id="GO:0016706">
    <property type="term" value="F:2-oxoglutarate-dependent dioxygenase activity"/>
    <property type="evidence" value="ECO:0007669"/>
    <property type="project" value="UniProtKB-ARBA"/>
</dbReference>
<gene>
    <name evidence="1" type="ORF">KDM92_09915</name>
</gene>
<organism evidence="1 2">
    <name type="scientific">Undibacterium baiyunense</name>
    <dbReference type="NCBI Taxonomy" id="2828731"/>
    <lineage>
        <taxon>Bacteria</taxon>
        <taxon>Pseudomonadati</taxon>
        <taxon>Pseudomonadota</taxon>
        <taxon>Betaproteobacteria</taxon>
        <taxon>Burkholderiales</taxon>
        <taxon>Oxalobacteraceae</taxon>
        <taxon>Undibacterium</taxon>
    </lineage>
</organism>
<dbReference type="InterPro" id="IPR008775">
    <property type="entry name" value="Phytyl_CoA_dOase-like"/>
</dbReference>
<name>A0A941DHB5_9BURK</name>
<dbReference type="SUPFAM" id="SSF51197">
    <property type="entry name" value="Clavaminate synthase-like"/>
    <property type="match status" value="1"/>
</dbReference>
<keyword evidence="1" id="KW-0223">Dioxygenase</keyword>
<protein>
    <submittedName>
        <fullName evidence="1">Phytanoyl-CoA dioxygenase family protein</fullName>
    </submittedName>
</protein>
<keyword evidence="1" id="KW-0560">Oxidoreductase</keyword>
<dbReference type="Gene3D" id="2.60.120.620">
    <property type="entry name" value="q2cbj1_9rhob like domain"/>
    <property type="match status" value="1"/>
</dbReference>
<proteinExistence type="predicted"/>
<dbReference type="RefSeq" id="WP_212684193.1">
    <property type="nucleotide sequence ID" value="NZ_JAGSPM010000005.1"/>
</dbReference>
<dbReference type="AlphaFoldDB" id="A0A941DHB5"/>
<keyword evidence="2" id="KW-1185">Reference proteome</keyword>
<sequence>MPAAHFAENGFILLQNALTRERVAELVACCSVSQEGKAGDREVLVDEWCRSLATQLRSLLVAQSLIPEDYVAIQCTLFEKSASRNWLVGLHQDLSVPVLPGCVDLSWSGFSLKAGGTFVHAPAALLEKLVAVRVHLDRCEDDDGPLCVVPGSHGLGRLNVAQSLSIRERNGLVRCLADIGDVLVMRPTLLHSSSKSRGSSRRRVLHFLFAPKFNSDGLIWNLAV</sequence>
<comment type="caution">
    <text evidence="1">The sequence shown here is derived from an EMBL/GenBank/DDBJ whole genome shotgun (WGS) entry which is preliminary data.</text>
</comment>
<accession>A0A941DHB5</accession>
<dbReference type="Pfam" id="PF05721">
    <property type="entry name" value="PhyH"/>
    <property type="match status" value="1"/>
</dbReference>
<reference evidence="1 2" key="1">
    <citation type="submission" date="2021-04" db="EMBL/GenBank/DDBJ databases">
        <title>novel species isolated from subtropical streams in China.</title>
        <authorList>
            <person name="Lu H."/>
        </authorList>
    </citation>
    <scope>NUCLEOTIDE SEQUENCE [LARGE SCALE GENOMIC DNA]</scope>
    <source>
        <strain evidence="1 2">BYS107W</strain>
    </source>
</reference>
<dbReference type="Proteomes" id="UP000680158">
    <property type="component" value="Unassembled WGS sequence"/>
</dbReference>
<evidence type="ECO:0000313" key="2">
    <source>
        <dbReference type="Proteomes" id="UP000680158"/>
    </source>
</evidence>